<proteinExistence type="inferred from homology"/>
<comment type="similarity">
    <text evidence="1">Belongs to the pseudouridine synthase RluA family.</text>
</comment>
<dbReference type="PROSITE" id="PS01129">
    <property type="entry name" value="PSI_RLU"/>
    <property type="match status" value="1"/>
</dbReference>
<reference evidence="4" key="1">
    <citation type="submission" date="2021-02" db="EMBL/GenBank/DDBJ databases">
        <title>Genome sequence of Rhodospirillales sp. strain TMPK1 isolated from soil.</title>
        <authorList>
            <person name="Nakai R."/>
            <person name="Kusada H."/>
            <person name="Tamaki H."/>
        </authorList>
    </citation>
    <scope>NUCLEOTIDE SEQUENCE</scope>
    <source>
        <strain evidence="4">TMPK1</strain>
    </source>
</reference>
<comment type="caution">
    <text evidence="4">The sequence shown here is derived from an EMBL/GenBank/DDBJ whole genome shotgun (WGS) entry which is preliminary data.</text>
</comment>
<keyword evidence="5" id="KW-1185">Reference proteome</keyword>
<evidence type="ECO:0000256" key="1">
    <source>
        <dbReference type="ARBA" id="ARBA00010876"/>
    </source>
</evidence>
<dbReference type="Proteomes" id="UP000681075">
    <property type="component" value="Unassembled WGS sequence"/>
</dbReference>
<feature type="domain" description="Pseudouridine synthase RsuA/RluA-like" evidence="3">
    <location>
        <begin position="12"/>
        <end position="161"/>
    </location>
</feature>
<dbReference type="AlphaFoldDB" id="A0A8S8XFY4"/>
<organism evidence="4 5">
    <name type="scientific">Roseiterribacter gracilis</name>
    <dbReference type="NCBI Taxonomy" id="2812848"/>
    <lineage>
        <taxon>Bacteria</taxon>
        <taxon>Pseudomonadati</taxon>
        <taxon>Pseudomonadota</taxon>
        <taxon>Alphaproteobacteria</taxon>
        <taxon>Rhodospirillales</taxon>
        <taxon>Roseiterribacteraceae</taxon>
        <taxon>Roseiterribacter</taxon>
    </lineage>
</organism>
<dbReference type="PANTHER" id="PTHR21600:SF44">
    <property type="entry name" value="RIBOSOMAL LARGE SUBUNIT PSEUDOURIDINE SYNTHASE D"/>
    <property type="match status" value="1"/>
</dbReference>
<evidence type="ECO:0000256" key="2">
    <source>
        <dbReference type="ARBA" id="ARBA00023235"/>
    </source>
</evidence>
<evidence type="ECO:0000259" key="3">
    <source>
        <dbReference type="Pfam" id="PF00849"/>
    </source>
</evidence>
<dbReference type="EMBL" id="BOPV01000001">
    <property type="protein sequence ID" value="GIL40020.1"/>
    <property type="molecule type" value="Genomic_DNA"/>
</dbReference>
<name>A0A8S8XFY4_9PROT</name>
<dbReference type="Pfam" id="PF00849">
    <property type="entry name" value="PseudoU_synth_2"/>
    <property type="match status" value="1"/>
</dbReference>
<dbReference type="PANTHER" id="PTHR21600">
    <property type="entry name" value="MITOCHONDRIAL RNA PSEUDOURIDINE SYNTHASE"/>
    <property type="match status" value="1"/>
</dbReference>
<dbReference type="InterPro" id="IPR006145">
    <property type="entry name" value="PsdUridine_synth_RsuA/RluA"/>
</dbReference>
<dbReference type="InterPro" id="IPR050188">
    <property type="entry name" value="RluA_PseudoU_synthase"/>
</dbReference>
<dbReference type="CDD" id="cd02869">
    <property type="entry name" value="PseudoU_synth_RluA_like"/>
    <property type="match status" value="1"/>
</dbReference>
<protein>
    <submittedName>
        <fullName evidence="4">RNA pseudouridine synthase</fullName>
    </submittedName>
</protein>
<dbReference type="Gene3D" id="3.30.2350.10">
    <property type="entry name" value="Pseudouridine synthase"/>
    <property type="match status" value="1"/>
</dbReference>
<evidence type="ECO:0000313" key="5">
    <source>
        <dbReference type="Proteomes" id="UP000681075"/>
    </source>
</evidence>
<dbReference type="GO" id="GO:0140098">
    <property type="term" value="F:catalytic activity, acting on RNA"/>
    <property type="evidence" value="ECO:0007669"/>
    <property type="project" value="UniProtKB-ARBA"/>
</dbReference>
<evidence type="ECO:0000313" key="4">
    <source>
        <dbReference type="EMBL" id="GIL40020.1"/>
    </source>
</evidence>
<dbReference type="SUPFAM" id="SSF55120">
    <property type="entry name" value="Pseudouridine synthase"/>
    <property type="match status" value="1"/>
</dbReference>
<dbReference type="GO" id="GO:0009982">
    <property type="term" value="F:pseudouridine synthase activity"/>
    <property type="evidence" value="ECO:0007669"/>
    <property type="project" value="InterPro"/>
</dbReference>
<dbReference type="GO" id="GO:0003723">
    <property type="term" value="F:RNA binding"/>
    <property type="evidence" value="ECO:0007669"/>
    <property type="project" value="InterPro"/>
</dbReference>
<dbReference type="InterPro" id="IPR006224">
    <property type="entry name" value="PsdUridine_synth_RluA-like_CS"/>
</dbReference>
<gene>
    <name evidence="4" type="ORF">TMPK1_22570</name>
</gene>
<dbReference type="InterPro" id="IPR020103">
    <property type="entry name" value="PsdUridine_synth_cat_dom_sf"/>
</dbReference>
<keyword evidence="2" id="KW-0413">Isomerase</keyword>
<sequence length="221" mass="24570">MLARLLYRDALILVIDKPAGLPVHAGPGGGDNLEQYLDALRFGLPRVPSLAHRLDRDTSGCLVLGRHRKALAKLGRMFESKRVGKTYWAIVEGAPEQDSGTIDLALAKKSERKDRWHMKVDPDGMETVTDYRVRGRGPGIAWIEFNPRTGRTHQLRVHAQAMGWPIVGDQLYGSGGADGTLHLQSRAITLPLYPSRDPVHVEAPPPPHMLERLRQCGWEPT</sequence>
<dbReference type="GO" id="GO:0000455">
    <property type="term" value="P:enzyme-directed rRNA pseudouridine synthesis"/>
    <property type="evidence" value="ECO:0007669"/>
    <property type="project" value="TreeGrafter"/>
</dbReference>
<accession>A0A8S8XFY4</accession>